<accession>A0AAV5UG58</accession>
<evidence type="ECO:0000256" key="1">
    <source>
        <dbReference type="SAM" id="Phobius"/>
    </source>
</evidence>
<dbReference type="Proteomes" id="UP001432027">
    <property type="component" value="Unassembled WGS sequence"/>
</dbReference>
<name>A0AAV5UG58_9BILA</name>
<dbReference type="InterPro" id="IPR019422">
    <property type="entry name" value="7TM_GPCR_serpentine_rcpt_Srh"/>
</dbReference>
<keyword evidence="1" id="KW-0472">Membrane</keyword>
<feature type="transmembrane region" description="Helical" evidence="1">
    <location>
        <begin position="59"/>
        <end position="80"/>
    </location>
</feature>
<dbReference type="PANTHER" id="PTHR45830:SF15">
    <property type="entry name" value="SERPENTINE RECEPTOR, CLASS I"/>
    <property type="match status" value="1"/>
</dbReference>
<keyword evidence="4" id="KW-1185">Reference proteome</keyword>
<dbReference type="EMBL" id="BTSX01000006">
    <property type="protein sequence ID" value="GMT04899.1"/>
    <property type="molecule type" value="Genomic_DNA"/>
</dbReference>
<feature type="transmembrane region" description="Helical" evidence="1">
    <location>
        <begin position="146"/>
        <end position="168"/>
    </location>
</feature>
<keyword evidence="1" id="KW-1133">Transmembrane helix</keyword>
<feature type="transmembrane region" description="Helical" evidence="1">
    <location>
        <begin position="100"/>
        <end position="125"/>
    </location>
</feature>
<dbReference type="Pfam" id="PF10318">
    <property type="entry name" value="7TM_GPCR_Srh"/>
    <property type="match status" value="1"/>
</dbReference>
<dbReference type="EMBL" id="BTSX01000006">
    <property type="protein sequence ID" value="GMT04900.1"/>
    <property type="molecule type" value="Genomic_DNA"/>
</dbReference>
<sequence>MSNFSSELLYNLHWDRDYALDIIDTCQMILPFLTLTAIRPVIFYVLFKSPSFSSDIRWGYVANMMALFLHEFNFCFLYHLQLVTPFAAFYCEGPICRIGLPINILMVYMVFSMVASIPTFLYILLRMHYKIVSDTDTNFIFSRRTQFALVFFQSLILLINVIACAIFTEQSTNAEEMKKNPVLAWLTARGGTLMLF</sequence>
<protein>
    <recommendedName>
        <fullName evidence="5">G protein-coupled receptor</fullName>
    </recommendedName>
</protein>
<dbReference type="PANTHER" id="PTHR45830">
    <property type="entry name" value="SERPENTINE RECEPTOR, CLASS I"/>
    <property type="match status" value="1"/>
</dbReference>
<evidence type="ECO:0000313" key="2">
    <source>
        <dbReference type="EMBL" id="GMT04899.1"/>
    </source>
</evidence>
<keyword evidence="1" id="KW-0812">Transmembrane</keyword>
<feature type="transmembrane region" description="Helical" evidence="1">
    <location>
        <begin position="28"/>
        <end position="47"/>
    </location>
</feature>
<proteinExistence type="predicted"/>
<reference evidence="2" key="1">
    <citation type="submission" date="2023-10" db="EMBL/GenBank/DDBJ databases">
        <title>Genome assembly of Pristionchus species.</title>
        <authorList>
            <person name="Yoshida K."/>
            <person name="Sommer R.J."/>
        </authorList>
    </citation>
    <scope>NUCLEOTIDE SEQUENCE</scope>
    <source>
        <strain evidence="2">RS0144</strain>
    </source>
</reference>
<evidence type="ECO:0000313" key="4">
    <source>
        <dbReference type="Proteomes" id="UP001432027"/>
    </source>
</evidence>
<evidence type="ECO:0000313" key="3">
    <source>
        <dbReference type="EMBL" id="GMT04900.1"/>
    </source>
</evidence>
<organism evidence="2 4">
    <name type="scientific">Pristionchus entomophagus</name>
    <dbReference type="NCBI Taxonomy" id="358040"/>
    <lineage>
        <taxon>Eukaryota</taxon>
        <taxon>Metazoa</taxon>
        <taxon>Ecdysozoa</taxon>
        <taxon>Nematoda</taxon>
        <taxon>Chromadorea</taxon>
        <taxon>Rhabditida</taxon>
        <taxon>Rhabditina</taxon>
        <taxon>Diplogasteromorpha</taxon>
        <taxon>Diplogasteroidea</taxon>
        <taxon>Neodiplogasteridae</taxon>
        <taxon>Pristionchus</taxon>
    </lineage>
</organism>
<gene>
    <name evidence="2" type="ORF">PENTCL1PPCAC_27073</name>
    <name evidence="3" type="ORF">PENTCL1PPCAC_27074</name>
</gene>
<dbReference type="AlphaFoldDB" id="A0AAV5UG58"/>
<comment type="caution">
    <text evidence="2">The sequence shown here is derived from an EMBL/GenBank/DDBJ whole genome shotgun (WGS) entry which is preliminary data.</text>
</comment>
<evidence type="ECO:0008006" key="5">
    <source>
        <dbReference type="Google" id="ProtNLM"/>
    </source>
</evidence>